<dbReference type="Proteomes" id="UP001163823">
    <property type="component" value="Chromosome 10"/>
</dbReference>
<keyword evidence="3" id="KW-1185">Reference proteome</keyword>
<sequence length="176" mass="20255">MWNTFLELWKSWDAAGTEDSYVMKPVDQRARTKGCHDIMTRRLKNRERQRRYRERKRLEAEKKKSSVVEKTTPVQVELLPNGVYSNCMKRIYCKRDWKKDARRAHAIMDHEATANGSLSPPSVLSSETQASSSASGNKAEPSLEREFQSLSASNGEAPRVVLGQRDWKAEARKKKN</sequence>
<evidence type="ECO:0000313" key="2">
    <source>
        <dbReference type="EMBL" id="KAJ7953459.1"/>
    </source>
</evidence>
<dbReference type="KEGG" id="qsa:O6P43_025163"/>
<feature type="region of interest" description="Disordered" evidence="1">
    <location>
        <begin position="112"/>
        <end position="176"/>
    </location>
</feature>
<gene>
    <name evidence="2" type="ORF">O6P43_025163</name>
</gene>
<organism evidence="2 3">
    <name type="scientific">Quillaja saponaria</name>
    <name type="common">Soap bark tree</name>
    <dbReference type="NCBI Taxonomy" id="32244"/>
    <lineage>
        <taxon>Eukaryota</taxon>
        <taxon>Viridiplantae</taxon>
        <taxon>Streptophyta</taxon>
        <taxon>Embryophyta</taxon>
        <taxon>Tracheophyta</taxon>
        <taxon>Spermatophyta</taxon>
        <taxon>Magnoliopsida</taxon>
        <taxon>eudicotyledons</taxon>
        <taxon>Gunneridae</taxon>
        <taxon>Pentapetalae</taxon>
        <taxon>rosids</taxon>
        <taxon>fabids</taxon>
        <taxon>Fabales</taxon>
        <taxon>Quillajaceae</taxon>
        <taxon>Quillaja</taxon>
    </lineage>
</organism>
<feature type="compositionally biased region" description="Basic residues" evidence="1">
    <location>
        <begin position="44"/>
        <end position="55"/>
    </location>
</feature>
<protein>
    <submittedName>
        <fullName evidence="2">FAM50A-like protein</fullName>
    </submittedName>
</protein>
<accession>A0AAD7PFY2</accession>
<proteinExistence type="predicted"/>
<reference evidence="2" key="1">
    <citation type="journal article" date="2023" name="Science">
        <title>Elucidation of the pathway for biosynthesis of saponin adjuvants from the soapbark tree.</title>
        <authorList>
            <person name="Reed J."/>
            <person name="Orme A."/>
            <person name="El-Demerdash A."/>
            <person name="Owen C."/>
            <person name="Martin L.B.B."/>
            <person name="Misra R.C."/>
            <person name="Kikuchi S."/>
            <person name="Rejzek M."/>
            <person name="Martin A.C."/>
            <person name="Harkess A."/>
            <person name="Leebens-Mack J."/>
            <person name="Louveau T."/>
            <person name="Stephenson M.J."/>
            <person name="Osbourn A."/>
        </authorList>
    </citation>
    <scope>NUCLEOTIDE SEQUENCE</scope>
    <source>
        <strain evidence="2">S10</strain>
    </source>
</reference>
<name>A0AAD7PFY2_QUISA</name>
<dbReference type="AlphaFoldDB" id="A0AAD7PFY2"/>
<feature type="compositionally biased region" description="Low complexity" evidence="1">
    <location>
        <begin position="122"/>
        <end position="135"/>
    </location>
</feature>
<feature type="compositionally biased region" description="Basic and acidic residues" evidence="1">
    <location>
        <begin position="56"/>
        <end position="66"/>
    </location>
</feature>
<feature type="region of interest" description="Disordered" evidence="1">
    <location>
        <begin position="44"/>
        <end position="66"/>
    </location>
</feature>
<evidence type="ECO:0000313" key="3">
    <source>
        <dbReference type="Proteomes" id="UP001163823"/>
    </source>
</evidence>
<evidence type="ECO:0000256" key="1">
    <source>
        <dbReference type="SAM" id="MobiDB-lite"/>
    </source>
</evidence>
<dbReference type="EMBL" id="JARAOO010000010">
    <property type="protein sequence ID" value="KAJ7953459.1"/>
    <property type="molecule type" value="Genomic_DNA"/>
</dbReference>
<comment type="caution">
    <text evidence="2">The sequence shown here is derived from an EMBL/GenBank/DDBJ whole genome shotgun (WGS) entry which is preliminary data.</text>
</comment>